<evidence type="ECO:0000313" key="2">
    <source>
        <dbReference type="Proteomes" id="UP000555546"/>
    </source>
</evidence>
<protein>
    <submittedName>
        <fullName evidence="1">Uncharacterized protein</fullName>
    </submittedName>
</protein>
<keyword evidence="2" id="KW-1185">Reference proteome</keyword>
<comment type="caution">
    <text evidence="1">The sequence shown here is derived from an EMBL/GenBank/DDBJ whole genome shotgun (WGS) entry which is preliminary data.</text>
</comment>
<evidence type="ECO:0000313" key="1">
    <source>
        <dbReference type="EMBL" id="MBB5704257.1"/>
    </source>
</evidence>
<gene>
    <name evidence="1" type="ORF">FHS76_004174</name>
</gene>
<sequence>MANTIHAGNRATIRELDSSELAIVGGGCDPFENIGGITVSEQEYQEIVEELRKRNTSSCK</sequence>
<reference evidence="1 2" key="1">
    <citation type="submission" date="2020-08" db="EMBL/GenBank/DDBJ databases">
        <title>Genomic Encyclopedia of Type Strains, Phase IV (KMG-IV): sequencing the most valuable type-strain genomes for metagenomic binning, comparative biology and taxonomic classification.</title>
        <authorList>
            <person name="Goeker M."/>
        </authorList>
    </citation>
    <scope>NUCLEOTIDE SEQUENCE [LARGE SCALE GENOMIC DNA]</scope>
    <source>
        <strain evidence="1 2">DSM 26944</strain>
    </source>
</reference>
<dbReference type="EMBL" id="JACIJG010000026">
    <property type="protein sequence ID" value="MBB5704257.1"/>
    <property type="molecule type" value="Genomic_DNA"/>
</dbReference>
<name>A0A7W9B176_9HYPH</name>
<dbReference type="Proteomes" id="UP000555546">
    <property type="component" value="Unassembled WGS sequence"/>
</dbReference>
<dbReference type="RefSeq" id="WP_183657415.1">
    <property type="nucleotide sequence ID" value="NZ_JACIJG010000026.1"/>
</dbReference>
<proteinExistence type="predicted"/>
<accession>A0A7W9B176</accession>
<dbReference type="AlphaFoldDB" id="A0A7W9B176"/>
<organism evidence="1 2">
    <name type="scientific">Brucella daejeonensis</name>
    <dbReference type="NCBI Taxonomy" id="659015"/>
    <lineage>
        <taxon>Bacteria</taxon>
        <taxon>Pseudomonadati</taxon>
        <taxon>Pseudomonadota</taxon>
        <taxon>Alphaproteobacteria</taxon>
        <taxon>Hyphomicrobiales</taxon>
        <taxon>Brucellaceae</taxon>
        <taxon>Brucella/Ochrobactrum group</taxon>
        <taxon>Brucella</taxon>
    </lineage>
</organism>